<dbReference type="InterPro" id="IPR023213">
    <property type="entry name" value="CAT-like_dom_sf"/>
</dbReference>
<dbReference type="Proteomes" id="UP000183567">
    <property type="component" value="Unassembled WGS sequence"/>
</dbReference>
<evidence type="ECO:0008006" key="5">
    <source>
        <dbReference type="Google" id="ProtNLM"/>
    </source>
</evidence>
<accession>A0A1J8PQW9</accession>
<dbReference type="PANTHER" id="PTHR42034">
    <property type="entry name" value="CHROMOSOME 7, WHOLE GENOME SHOTGUN SEQUENCE-RELATED"/>
    <property type="match status" value="1"/>
</dbReference>
<keyword evidence="2" id="KW-0808">Transferase</keyword>
<sequence length="315" mass="35094">MADLLARYDLEKFKWKPLEGVGSPKGCVRLLGGGEQIQDIQNRHFKGLHTLFFGLMIDLHDPVSIAKLTSSAQECWCSLRFEFPTIASSIGGSDELPTLIYTTGTPQEIDQWAQRTLLVHSPSYVDLEQLRVDESQKKVPLPDGDYCQMHLVPGELANDGTVSTFGLLLHCHHSLCDGSAVKIILNFYLDQLAKVLSGSHSMSESVQWGHELENIPPAVFNILNADEVLPIPPDSAEEPSFDNEYYKCMGSVLAGLDAMNKDAHGLNDCRQDTEWPKTRRASVLFTREESARIIAAARAFGFTLTHPTLHWQWSS</sequence>
<organism evidence="3 4">
    <name type="scientific">Rhizopogon vesiculosus</name>
    <dbReference type="NCBI Taxonomy" id="180088"/>
    <lineage>
        <taxon>Eukaryota</taxon>
        <taxon>Fungi</taxon>
        <taxon>Dikarya</taxon>
        <taxon>Basidiomycota</taxon>
        <taxon>Agaricomycotina</taxon>
        <taxon>Agaricomycetes</taxon>
        <taxon>Agaricomycetidae</taxon>
        <taxon>Boletales</taxon>
        <taxon>Suillineae</taxon>
        <taxon>Rhizopogonaceae</taxon>
        <taxon>Rhizopogon</taxon>
    </lineage>
</organism>
<evidence type="ECO:0000313" key="3">
    <source>
        <dbReference type="EMBL" id="OJA10155.1"/>
    </source>
</evidence>
<name>A0A1J8PQW9_9AGAM</name>
<dbReference type="Gene3D" id="3.30.559.10">
    <property type="entry name" value="Chloramphenicol acetyltransferase-like domain"/>
    <property type="match status" value="1"/>
</dbReference>
<dbReference type="GO" id="GO:0043386">
    <property type="term" value="P:mycotoxin biosynthetic process"/>
    <property type="evidence" value="ECO:0007669"/>
    <property type="project" value="InterPro"/>
</dbReference>
<proteinExistence type="inferred from homology"/>
<evidence type="ECO:0000256" key="1">
    <source>
        <dbReference type="ARBA" id="ARBA00006439"/>
    </source>
</evidence>
<keyword evidence="4" id="KW-1185">Reference proteome</keyword>
<comment type="similarity">
    <text evidence="1">Belongs to the trichothecene O-acetyltransferase family.</text>
</comment>
<evidence type="ECO:0000313" key="4">
    <source>
        <dbReference type="Proteomes" id="UP000183567"/>
    </source>
</evidence>
<dbReference type="PANTHER" id="PTHR42034:SF1">
    <property type="entry name" value="CONDENSATION DOMAIN-CONTAINING PROTEIN"/>
    <property type="match status" value="1"/>
</dbReference>
<dbReference type="EMBL" id="LVVM01005579">
    <property type="protein sequence ID" value="OJA10155.1"/>
    <property type="molecule type" value="Genomic_DNA"/>
</dbReference>
<dbReference type="OrthoDB" id="2548233at2759"/>
<gene>
    <name evidence="3" type="ORF">AZE42_12528</name>
</gene>
<evidence type="ECO:0000256" key="2">
    <source>
        <dbReference type="ARBA" id="ARBA00022679"/>
    </source>
</evidence>
<dbReference type="GO" id="GO:0016407">
    <property type="term" value="F:acetyltransferase activity"/>
    <property type="evidence" value="ECO:0007669"/>
    <property type="project" value="InterPro"/>
</dbReference>
<dbReference type="InterPro" id="IPR009992">
    <property type="entry name" value="Tri3/Sat12/Sat16/Mac1"/>
</dbReference>
<dbReference type="AlphaFoldDB" id="A0A1J8PQW9"/>
<reference evidence="3 4" key="1">
    <citation type="submission" date="2016-03" db="EMBL/GenBank/DDBJ databases">
        <title>Comparative genomics of the ectomycorrhizal sister species Rhizopogon vinicolor and Rhizopogon vesiculosus (Basidiomycota: Boletales) reveals a divergence of the mating type B locus.</title>
        <authorList>
            <person name="Mujic A.B."/>
            <person name="Kuo A."/>
            <person name="Tritt A."/>
            <person name="Lipzen A."/>
            <person name="Chen C."/>
            <person name="Johnson J."/>
            <person name="Sharma A."/>
            <person name="Barry K."/>
            <person name="Grigoriev I.V."/>
            <person name="Spatafora J.W."/>
        </authorList>
    </citation>
    <scope>NUCLEOTIDE SEQUENCE [LARGE SCALE GENOMIC DNA]</scope>
    <source>
        <strain evidence="3 4">AM-OR11-056</strain>
    </source>
</reference>
<comment type="caution">
    <text evidence="3">The sequence shown here is derived from an EMBL/GenBank/DDBJ whole genome shotgun (WGS) entry which is preliminary data.</text>
</comment>
<dbReference type="Gene3D" id="3.30.559.30">
    <property type="entry name" value="Nonribosomal peptide synthetase, condensation domain"/>
    <property type="match status" value="1"/>
</dbReference>
<protein>
    <recommendedName>
        <fullName evidence="5">Condensation domain-containing protein</fullName>
    </recommendedName>
</protein>
<dbReference type="Pfam" id="PF07428">
    <property type="entry name" value="Tri3"/>
    <property type="match status" value="1"/>
</dbReference>